<sequence>MATTAVDPHRLGDAARVFEGSLDGLDLRCEAALRSIAAALGQGAHSEAAHELGDAVRSLLVAVEAQQAVLGRGIALAGAAYDATEAHIAAATGMP</sequence>
<name>A0A561E9F4_9MICO</name>
<gene>
    <name evidence="1" type="ORF">BKA23_1043</name>
</gene>
<comment type="caution">
    <text evidence="1">The sequence shown here is derived from an EMBL/GenBank/DDBJ whole genome shotgun (WGS) entry which is preliminary data.</text>
</comment>
<dbReference type="Proteomes" id="UP000318297">
    <property type="component" value="Unassembled WGS sequence"/>
</dbReference>
<accession>A0A561E9F4</accession>
<evidence type="ECO:0000313" key="2">
    <source>
        <dbReference type="Proteomes" id="UP000318297"/>
    </source>
</evidence>
<proteinExistence type="predicted"/>
<dbReference type="EMBL" id="VIVQ01000001">
    <property type="protein sequence ID" value="TWE12243.1"/>
    <property type="molecule type" value="Genomic_DNA"/>
</dbReference>
<keyword evidence="2" id="KW-1185">Reference proteome</keyword>
<reference evidence="1 2" key="1">
    <citation type="submission" date="2019-06" db="EMBL/GenBank/DDBJ databases">
        <title>Sequencing the genomes of 1000 actinobacteria strains.</title>
        <authorList>
            <person name="Klenk H.-P."/>
        </authorList>
    </citation>
    <scope>NUCLEOTIDE SEQUENCE [LARGE SCALE GENOMIC DNA]</scope>
    <source>
        <strain evidence="1 2">DSM 19560</strain>
    </source>
</reference>
<protein>
    <recommendedName>
        <fullName evidence="3">Excreted virulence factor EspC (Type VII ESX diderm)</fullName>
    </recommendedName>
</protein>
<evidence type="ECO:0008006" key="3">
    <source>
        <dbReference type="Google" id="ProtNLM"/>
    </source>
</evidence>
<dbReference type="AlphaFoldDB" id="A0A561E9F4"/>
<dbReference type="RefSeq" id="WP_145226091.1">
    <property type="nucleotide sequence ID" value="NZ_VIVQ01000001.1"/>
</dbReference>
<evidence type="ECO:0000313" key="1">
    <source>
        <dbReference type="EMBL" id="TWE12243.1"/>
    </source>
</evidence>
<organism evidence="1 2">
    <name type="scientific">Rudaeicoccus suwonensis</name>
    <dbReference type="NCBI Taxonomy" id="657409"/>
    <lineage>
        <taxon>Bacteria</taxon>
        <taxon>Bacillati</taxon>
        <taxon>Actinomycetota</taxon>
        <taxon>Actinomycetes</taxon>
        <taxon>Micrococcales</taxon>
        <taxon>Dermacoccaceae</taxon>
        <taxon>Rudaeicoccus</taxon>
    </lineage>
</organism>